<name>A0A1C3K5M1_9BURK</name>
<reference evidence="11 13" key="1">
    <citation type="submission" date="2016-06" db="EMBL/GenBank/DDBJ databases">
        <authorList>
            <person name="Kjaerup R.B."/>
            <person name="Dalgaard T.S."/>
            <person name="Juul-Madsen H.R."/>
        </authorList>
    </citation>
    <scope>NUCLEOTIDE SEQUENCE [LARGE SCALE GENOMIC DNA]</scope>
    <source>
        <strain evidence="11">Orrdi1</strain>
    </source>
</reference>
<dbReference type="STRING" id="1851544.ODI_00921"/>
<comment type="subcellular location">
    <subcellularLocation>
        <location evidence="1 9">Cell inner membrane</location>
        <topology evidence="1 9">Multi-pass membrane protein</topology>
    </subcellularLocation>
</comment>
<feature type="transmembrane region" description="Helical" evidence="9">
    <location>
        <begin position="133"/>
        <end position="161"/>
    </location>
</feature>
<keyword evidence="4 9" id="KW-0997">Cell inner membrane</keyword>
<keyword evidence="3" id="KW-1003">Cell membrane</keyword>
<comment type="function">
    <text evidence="9">Part of the tripartite ATP-independent periplasmic (TRAP) transport system.</text>
</comment>
<reference evidence="12 13" key="2">
    <citation type="submission" date="2017-08" db="EMBL/GenBank/DDBJ databases">
        <authorList>
            <person name="de Groot N.N."/>
        </authorList>
    </citation>
    <scope>NUCLEOTIDE SEQUENCE [LARGE SCALE GENOMIC DNA]</scope>
    <source>
        <strain evidence="12">Orrdi1</strain>
    </source>
</reference>
<keyword evidence="5 9" id="KW-0812">Transmembrane</keyword>
<proteinExistence type="inferred from homology"/>
<sequence length="176" mass="19202">MTPDTLLARLLRRVADAMGAIALLFLLFMMLGTTVDALVRTVAGQPLPGVFELSELSMVMLVFMGLGWTQLDDAHIRVTLLKGRVPPRVSRVLESLSWLLGAVVLALLAYPATGDAVESVAIREFRWGYVEVPIWWTKVAVAVGLWFGALQMLVGAAWALYRPVPPDSPVPPTLAH</sequence>
<comment type="similarity">
    <text evidence="8 9">Belongs to the TRAP transporter small permease family.</text>
</comment>
<evidence type="ECO:0000256" key="5">
    <source>
        <dbReference type="ARBA" id="ARBA00022692"/>
    </source>
</evidence>
<evidence type="ECO:0000313" key="12">
    <source>
        <dbReference type="EMBL" id="SOE52395.1"/>
    </source>
</evidence>
<dbReference type="PANTHER" id="PTHR35011:SF10">
    <property type="entry name" value="TRAP TRANSPORTER SMALL PERMEASE PROTEIN"/>
    <property type="match status" value="1"/>
</dbReference>
<keyword evidence="2 9" id="KW-0813">Transport</keyword>
<feature type="transmembrane region" description="Helical" evidence="9">
    <location>
        <begin position="53"/>
        <end position="71"/>
    </location>
</feature>
<dbReference type="PANTHER" id="PTHR35011">
    <property type="entry name" value="2,3-DIKETO-L-GULONATE TRAP TRANSPORTER SMALL PERMEASE PROTEIN YIAM"/>
    <property type="match status" value="1"/>
</dbReference>
<feature type="transmembrane region" description="Helical" evidence="9">
    <location>
        <begin position="92"/>
        <end position="113"/>
    </location>
</feature>
<evidence type="ECO:0000256" key="9">
    <source>
        <dbReference type="RuleBase" id="RU369079"/>
    </source>
</evidence>
<dbReference type="GO" id="GO:0022857">
    <property type="term" value="F:transmembrane transporter activity"/>
    <property type="evidence" value="ECO:0007669"/>
    <property type="project" value="UniProtKB-UniRule"/>
</dbReference>
<keyword evidence="6 9" id="KW-1133">Transmembrane helix</keyword>
<dbReference type="GO" id="GO:0015740">
    <property type="term" value="P:C4-dicarboxylate transport"/>
    <property type="evidence" value="ECO:0007669"/>
    <property type="project" value="TreeGrafter"/>
</dbReference>
<keyword evidence="7 9" id="KW-0472">Membrane</keyword>
<organism evidence="11 13">
    <name type="scientific">Orrella dioscoreae</name>
    <dbReference type="NCBI Taxonomy" id="1851544"/>
    <lineage>
        <taxon>Bacteria</taxon>
        <taxon>Pseudomonadati</taxon>
        <taxon>Pseudomonadota</taxon>
        <taxon>Betaproteobacteria</taxon>
        <taxon>Burkholderiales</taxon>
        <taxon>Alcaligenaceae</taxon>
        <taxon>Orrella</taxon>
    </lineage>
</organism>
<evidence type="ECO:0000256" key="4">
    <source>
        <dbReference type="ARBA" id="ARBA00022519"/>
    </source>
</evidence>
<dbReference type="InterPro" id="IPR055348">
    <property type="entry name" value="DctQ"/>
</dbReference>
<dbReference type="GO" id="GO:0005886">
    <property type="term" value="C:plasma membrane"/>
    <property type="evidence" value="ECO:0007669"/>
    <property type="project" value="UniProtKB-SubCell"/>
</dbReference>
<dbReference type="KEGG" id="odi:ODI_R4143"/>
<evidence type="ECO:0000259" key="10">
    <source>
        <dbReference type="Pfam" id="PF04290"/>
    </source>
</evidence>
<protein>
    <recommendedName>
        <fullName evidence="9">TRAP transporter small permease protein</fullName>
    </recommendedName>
</protein>
<evidence type="ECO:0000256" key="7">
    <source>
        <dbReference type="ARBA" id="ARBA00023136"/>
    </source>
</evidence>
<comment type="subunit">
    <text evidence="9">The complex comprises the extracytoplasmic solute receptor protein and the two transmembrane proteins.</text>
</comment>
<dbReference type="OrthoDB" id="8908407at2"/>
<dbReference type="RefSeq" id="WP_067757239.1">
    <property type="nucleotide sequence ID" value="NZ_LT907988.1"/>
</dbReference>
<keyword evidence="13" id="KW-1185">Reference proteome</keyword>
<evidence type="ECO:0000256" key="2">
    <source>
        <dbReference type="ARBA" id="ARBA00022448"/>
    </source>
</evidence>
<evidence type="ECO:0000256" key="6">
    <source>
        <dbReference type="ARBA" id="ARBA00022989"/>
    </source>
</evidence>
<accession>A0A1C3K5M1</accession>
<dbReference type="Pfam" id="PF04290">
    <property type="entry name" value="DctQ"/>
    <property type="match status" value="1"/>
</dbReference>
<feature type="domain" description="Tripartite ATP-independent periplasmic transporters DctQ component" evidence="10">
    <location>
        <begin position="29"/>
        <end position="154"/>
    </location>
</feature>
<evidence type="ECO:0000313" key="13">
    <source>
        <dbReference type="Proteomes" id="UP000078558"/>
    </source>
</evidence>
<evidence type="ECO:0000256" key="8">
    <source>
        <dbReference type="ARBA" id="ARBA00038436"/>
    </source>
</evidence>
<gene>
    <name evidence="11" type="ORF">ODI_00921</name>
    <name evidence="12" type="ORF">ODI_R4143</name>
</gene>
<dbReference type="AlphaFoldDB" id="A0A1C3K5M1"/>
<comment type="caution">
    <text evidence="9">Lacks conserved residue(s) required for the propagation of feature annotation.</text>
</comment>
<evidence type="ECO:0000256" key="1">
    <source>
        <dbReference type="ARBA" id="ARBA00004429"/>
    </source>
</evidence>
<dbReference type="EMBL" id="FLRC01000044">
    <property type="protein sequence ID" value="SBT26796.1"/>
    <property type="molecule type" value="Genomic_DNA"/>
</dbReference>
<evidence type="ECO:0000256" key="3">
    <source>
        <dbReference type="ARBA" id="ARBA00022475"/>
    </source>
</evidence>
<dbReference type="EMBL" id="LT907988">
    <property type="protein sequence ID" value="SOE52395.1"/>
    <property type="molecule type" value="Genomic_DNA"/>
</dbReference>
<dbReference type="Proteomes" id="UP000078558">
    <property type="component" value="Chromosome I"/>
</dbReference>
<dbReference type="InterPro" id="IPR007387">
    <property type="entry name" value="TRAP_DctQ"/>
</dbReference>
<evidence type="ECO:0000313" key="11">
    <source>
        <dbReference type="EMBL" id="SBT26796.1"/>
    </source>
</evidence>